<gene>
    <name evidence="1" type="ORF">S12H4_19329</name>
</gene>
<accession>X1SVF9</accession>
<name>X1SVF9_9ZZZZ</name>
<sequence length="182" mass="19836">GDIKLEVHGVHIDCKPGEASVRAVISISGYEKPIEIKRCMDKPGLLQCGNQKDKQHLAPILSVALRGQHVLTRREILKYITAEPGDRAQGIQSILDLKDIEEIRKTLVKVEHECEKTRDGIRVALTLAAGEITAITGEKTYTPAGTLEHINKKRGALKAPAVTDLESSRVKNGVAPPDLSSH</sequence>
<evidence type="ECO:0000313" key="1">
    <source>
        <dbReference type="EMBL" id="GAI83116.1"/>
    </source>
</evidence>
<comment type="caution">
    <text evidence="1">The sequence shown here is derived from an EMBL/GenBank/DDBJ whole genome shotgun (WGS) entry which is preliminary data.</text>
</comment>
<organism evidence="1">
    <name type="scientific">marine sediment metagenome</name>
    <dbReference type="NCBI Taxonomy" id="412755"/>
    <lineage>
        <taxon>unclassified sequences</taxon>
        <taxon>metagenomes</taxon>
        <taxon>ecological metagenomes</taxon>
    </lineage>
</organism>
<feature type="non-terminal residue" evidence="1">
    <location>
        <position position="1"/>
    </location>
</feature>
<dbReference type="AlphaFoldDB" id="X1SVF9"/>
<reference evidence="1" key="1">
    <citation type="journal article" date="2014" name="Front. Microbiol.">
        <title>High frequency of phylogenetically diverse reductive dehalogenase-homologous genes in deep subseafloor sedimentary metagenomes.</title>
        <authorList>
            <person name="Kawai M."/>
            <person name="Futagami T."/>
            <person name="Toyoda A."/>
            <person name="Takaki Y."/>
            <person name="Nishi S."/>
            <person name="Hori S."/>
            <person name="Arai W."/>
            <person name="Tsubouchi T."/>
            <person name="Morono Y."/>
            <person name="Uchiyama I."/>
            <person name="Ito T."/>
            <person name="Fujiyama A."/>
            <person name="Inagaki F."/>
            <person name="Takami H."/>
        </authorList>
    </citation>
    <scope>NUCLEOTIDE SEQUENCE</scope>
    <source>
        <strain evidence="1">Expedition CK06-06</strain>
    </source>
</reference>
<dbReference type="EMBL" id="BARW01009655">
    <property type="protein sequence ID" value="GAI83116.1"/>
    <property type="molecule type" value="Genomic_DNA"/>
</dbReference>
<proteinExistence type="predicted"/>
<protein>
    <submittedName>
        <fullName evidence="1">Uncharacterized protein</fullName>
    </submittedName>
</protein>